<proteinExistence type="predicted"/>
<protein>
    <submittedName>
        <fullName evidence="1">Uncharacterized protein</fullName>
    </submittedName>
</protein>
<reference evidence="1" key="1">
    <citation type="journal article" date="2015" name="Nature">
        <title>Complex archaea that bridge the gap between prokaryotes and eukaryotes.</title>
        <authorList>
            <person name="Spang A."/>
            <person name="Saw J.H."/>
            <person name="Jorgensen S.L."/>
            <person name="Zaremba-Niedzwiedzka K."/>
            <person name="Martijn J."/>
            <person name="Lind A.E."/>
            <person name="van Eijk R."/>
            <person name="Schleper C."/>
            <person name="Guy L."/>
            <person name="Ettema T.J."/>
        </authorList>
    </citation>
    <scope>NUCLEOTIDE SEQUENCE</scope>
</reference>
<evidence type="ECO:0000313" key="1">
    <source>
        <dbReference type="EMBL" id="KKL66625.1"/>
    </source>
</evidence>
<comment type="caution">
    <text evidence="1">The sequence shown here is derived from an EMBL/GenBank/DDBJ whole genome shotgun (WGS) entry which is preliminary data.</text>
</comment>
<name>A0A0F9GAT6_9ZZZZ</name>
<sequence length="63" mass="7431">MLEKEYENLIVSKLFNLGIPVKINEIKNDKKNENDDPIPFLYGNQRYTTIEKLKKAQFTSELL</sequence>
<organism evidence="1">
    <name type="scientific">marine sediment metagenome</name>
    <dbReference type="NCBI Taxonomy" id="412755"/>
    <lineage>
        <taxon>unclassified sequences</taxon>
        <taxon>metagenomes</taxon>
        <taxon>ecological metagenomes</taxon>
    </lineage>
</organism>
<dbReference type="AlphaFoldDB" id="A0A0F9GAT6"/>
<dbReference type="EMBL" id="LAZR01027143">
    <property type="protein sequence ID" value="KKL66625.1"/>
    <property type="molecule type" value="Genomic_DNA"/>
</dbReference>
<accession>A0A0F9GAT6</accession>
<gene>
    <name evidence="1" type="ORF">LCGC14_2143080</name>
</gene>